<protein>
    <submittedName>
        <fullName evidence="1">Uncharacterized protein</fullName>
    </submittedName>
</protein>
<dbReference type="RefSeq" id="WP_066790666.1">
    <property type="nucleotide sequence ID" value="NZ_LWQS01000089.1"/>
</dbReference>
<organism evidence="1 2">
    <name type="scientific">Chloroflexus islandicus</name>
    <dbReference type="NCBI Taxonomy" id="1707952"/>
    <lineage>
        <taxon>Bacteria</taxon>
        <taxon>Bacillati</taxon>
        <taxon>Chloroflexota</taxon>
        <taxon>Chloroflexia</taxon>
        <taxon>Chloroflexales</taxon>
        <taxon>Chloroflexineae</taxon>
        <taxon>Chloroflexaceae</taxon>
        <taxon>Chloroflexus</taxon>
    </lineage>
</organism>
<dbReference type="STRING" id="1707952.A6A03_19095"/>
<dbReference type="EMBL" id="LWQS01000089">
    <property type="protein sequence ID" value="OAN41146.1"/>
    <property type="molecule type" value="Genomic_DNA"/>
</dbReference>
<gene>
    <name evidence="1" type="ORF">A6A03_19095</name>
</gene>
<dbReference type="AlphaFoldDB" id="A0A178M0H0"/>
<sequence>MSVKESGGIFSMMFREVGLFWEQAWKWAEDQAKADREQEKVDQQRRLAEAQARLLEQIRLAKEAGVDVDRIMAVMQQELKK</sequence>
<dbReference type="Proteomes" id="UP000078287">
    <property type="component" value="Unassembled WGS sequence"/>
</dbReference>
<evidence type="ECO:0000313" key="1">
    <source>
        <dbReference type="EMBL" id="OAN41146.1"/>
    </source>
</evidence>
<reference evidence="1 2" key="1">
    <citation type="submission" date="2016-04" db="EMBL/GenBank/DDBJ databases">
        <title>Chloroflexus islandicus sp. nov., a thermophilic filamentous anoxygenic phototrophic bacterium from geyser Strokkur (Iceland).</title>
        <authorList>
            <person name="Gaisin V.A."/>
            <person name="Kalashnikov A.M."/>
            <person name="Sukhacheva M.V."/>
            <person name="Grouzdev D.S."/>
            <person name="Ivanov T.M."/>
            <person name="Kuznetsov B."/>
            <person name="Gorlenko V.M."/>
        </authorList>
    </citation>
    <scope>NUCLEOTIDE SEQUENCE [LARGE SCALE GENOMIC DNA]</scope>
    <source>
        <strain evidence="2">isl-2</strain>
    </source>
</reference>
<accession>A0A178M0H0</accession>
<dbReference type="OrthoDB" id="164754at2"/>
<name>A0A178M0H0_9CHLR</name>
<comment type="caution">
    <text evidence="1">The sequence shown here is derived from an EMBL/GenBank/DDBJ whole genome shotgun (WGS) entry which is preliminary data.</text>
</comment>
<evidence type="ECO:0000313" key="2">
    <source>
        <dbReference type="Proteomes" id="UP000078287"/>
    </source>
</evidence>
<proteinExistence type="predicted"/>
<keyword evidence="2" id="KW-1185">Reference proteome</keyword>